<dbReference type="InterPro" id="IPR051786">
    <property type="entry name" value="ASN_synthetase/amidase"/>
</dbReference>
<dbReference type="InterPro" id="IPR017932">
    <property type="entry name" value="GATase_2_dom"/>
</dbReference>
<keyword evidence="2" id="KW-0436">Ligase</keyword>
<gene>
    <name evidence="2" type="ORF">MNBD_GAMMA12-1546</name>
</gene>
<feature type="domain" description="Glutamine amidotransferase type-2" evidence="1">
    <location>
        <begin position="2"/>
        <end position="199"/>
    </location>
</feature>
<dbReference type="GO" id="GO:0005829">
    <property type="term" value="C:cytosol"/>
    <property type="evidence" value="ECO:0007669"/>
    <property type="project" value="TreeGrafter"/>
</dbReference>
<dbReference type="CDD" id="cd00712">
    <property type="entry name" value="AsnB"/>
    <property type="match status" value="1"/>
</dbReference>
<dbReference type="Pfam" id="PF13537">
    <property type="entry name" value="GATase_7"/>
    <property type="match status" value="1"/>
</dbReference>
<reference evidence="2" key="1">
    <citation type="submission" date="2018-06" db="EMBL/GenBank/DDBJ databases">
        <authorList>
            <person name="Zhirakovskaya E."/>
        </authorList>
    </citation>
    <scope>NUCLEOTIDE SEQUENCE</scope>
</reference>
<dbReference type="Gene3D" id="3.60.20.10">
    <property type="entry name" value="Glutamine Phosphoribosylpyrophosphate, subunit 1, domain 1"/>
    <property type="match status" value="1"/>
</dbReference>
<evidence type="ECO:0000259" key="1">
    <source>
        <dbReference type="PROSITE" id="PS51278"/>
    </source>
</evidence>
<feature type="non-terminal residue" evidence="2">
    <location>
        <position position="199"/>
    </location>
</feature>
<dbReference type="EC" id="6.3.5.4" evidence="2"/>
<organism evidence="2">
    <name type="scientific">hydrothermal vent metagenome</name>
    <dbReference type="NCBI Taxonomy" id="652676"/>
    <lineage>
        <taxon>unclassified sequences</taxon>
        <taxon>metagenomes</taxon>
        <taxon>ecological metagenomes</taxon>
    </lineage>
</organism>
<accession>A0A3B0Z220</accession>
<dbReference type="InterPro" id="IPR029055">
    <property type="entry name" value="Ntn_hydrolases_N"/>
</dbReference>
<dbReference type="SUPFAM" id="SSF56235">
    <property type="entry name" value="N-terminal nucleophile aminohydrolases (Ntn hydrolases)"/>
    <property type="match status" value="1"/>
</dbReference>
<sequence>MCGILAVNLRNGETCDFGSSISSIQHRGPDDQGMFVSNDCKTHLAQVRLSIIDLSEAGHQPMVDASGRYVIIYNGEIYNYEELKEELAKKYSIVSWRSVTDTEVIVEGFAREGLSFLSKLNGIFSLVIYDCYKNFLHVLRDPFGIKPLFYTRQNDGVYFCSELKGLLAIETLNRTIRQQSLSDQLAFMYVPEPYTLYNE</sequence>
<dbReference type="EMBL" id="UOFL01000240">
    <property type="protein sequence ID" value="VAW82313.1"/>
    <property type="molecule type" value="Genomic_DNA"/>
</dbReference>
<dbReference type="PROSITE" id="PS51278">
    <property type="entry name" value="GATASE_TYPE_2"/>
    <property type="match status" value="1"/>
</dbReference>
<dbReference type="InterPro" id="IPR033738">
    <property type="entry name" value="AsnB_N"/>
</dbReference>
<dbReference type="PANTHER" id="PTHR43284:SF1">
    <property type="entry name" value="ASPARAGINE SYNTHETASE"/>
    <property type="match status" value="1"/>
</dbReference>
<name>A0A3B0Z220_9ZZZZ</name>
<proteinExistence type="predicted"/>
<dbReference type="PANTHER" id="PTHR43284">
    <property type="entry name" value="ASPARAGINE SYNTHETASE (GLUTAMINE-HYDROLYZING)"/>
    <property type="match status" value="1"/>
</dbReference>
<dbReference type="GO" id="GO:0004066">
    <property type="term" value="F:asparagine synthase (glutamine-hydrolyzing) activity"/>
    <property type="evidence" value="ECO:0007669"/>
    <property type="project" value="UniProtKB-EC"/>
</dbReference>
<evidence type="ECO:0000313" key="2">
    <source>
        <dbReference type="EMBL" id="VAW82313.1"/>
    </source>
</evidence>
<dbReference type="AlphaFoldDB" id="A0A3B0Z220"/>
<protein>
    <submittedName>
        <fullName evidence="2">Asparagine synthetase [glutamine-hydrolyzing]</fullName>
        <ecNumber evidence="2">6.3.5.4</ecNumber>
    </submittedName>
</protein>